<evidence type="ECO:0000256" key="5">
    <source>
        <dbReference type="ARBA" id="ARBA00022989"/>
    </source>
</evidence>
<dbReference type="PANTHER" id="PTHR34582">
    <property type="entry name" value="UPF0702 TRANSMEMBRANE PROTEIN YCAP"/>
    <property type="match status" value="1"/>
</dbReference>
<evidence type="ECO:0000256" key="1">
    <source>
        <dbReference type="ARBA" id="ARBA00004651"/>
    </source>
</evidence>
<dbReference type="InterPro" id="IPR023090">
    <property type="entry name" value="UPF0702_alpha/beta_dom_sf"/>
</dbReference>
<dbReference type="GO" id="GO:0005886">
    <property type="term" value="C:plasma membrane"/>
    <property type="evidence" value="ECO:0007669"/>
    <property type="project" value="UniProtKB-SubCell"/>
</dbReference>
<evidence type="ECO:0000313" key="11">
    <source>
        <dbReference type="Proteomes" id="UP000198847"/>
    </source>
</evidence>
<evidence type="ECO:0000259" key="9">
    <source>
        <dbReference type="Pfam" id="PF20730"/>
    </source>
</evidence>
<dbReference type="Proteomes" id="UP000198847">
    <property type="component" value="Unassembled WGS sequence"/>
</dbReference>
<keyword evidence="6 7" id="KW-0472">Membrane</keyword>
<feature type="transmembrane region" description="Helical" evidence="7">
    <location>
        <begin position="38"/>
        <end position="56"/>
    </location>
</feature>
<feature type="domain" description="YetF-like N-terminal transmembrane" evidence="9">
    <location>
        <begin position="7"/>
        <end position="72"/>
    </location>
</feature>
<protein>
    <submittedName>
        <fullName evidence="10">Uncharacterized membrane protein YcaP, DUF421 family</fullName>
    </submittedName>
</protein>
<keyword evidence="5 7" id="KW-1133">Transmembrane helix</keyword>
<evidence type="ECO:0000256" key="4">
    <source>
        <dbReference type="ARBA" id="ARBA00022692"/>
    </source>
</evidence>
<dbReference type="Gene3D" id="3.30.240.20">
    <property type="entry name" value="bsu07140 like domains"/>
    <property type="match status" value="1"/>
</dbReference>
<accession>A0A1H8XYB1</accession>
<sequence>MDVLGITVFRVITVFALLIAVWLLTGRSHLGETTPAELVGLIIFGTVAGAAILSPQSDFSDSLVVLTAVGLMQCGTAKLVKCLQGWRTKPLPPLVIIEQGQPIRANLAKTRLSVKTLLVLLRAQGIFHLKEVQLAVWESLGGLSILRAAEGLSEKGPVGTDDVAVPVIIEGELQEKVLENLGFTPEDIVAFKSRHKEELKAIMVAYMNKSRQLWIVRDKPKADTVL</sequence>
<name>A0A1H8XYB1_9FIRM</name>
<dbReference type="STRING" id="112903.SAMN04490178_13337"/>
<organism evidence="10 11">
    <name type="scientific">Propionispora vibrioides</name>
    <dbReference type="NCBI Taxonomy" id="112903"/>
    <lineage>
        <taxon>Bacteria</taxon>
        <taxon>Bacillati</taxon>
        <taxon>Bacillota</taxon>
        <taxon>Negativicutes</taxon>
        <taxon>Selenomonadales</taxon>
        <taxon>Sporomusaceae</taxon>
        <taxon>Propionispora</taxon>
    </lineage>
</organism>
<evidence type="ECO:0000256" key="7">
    <source>
        <dbReference type="SAM" id="Phobius"/>
    </source>
</evidence>
<dbReference type="InterPro" id="IPR007353">
    <property type="entry name" value="DUF421"/>
</dbReference>
<evidence type="ECO:0000256" key="3">
    <source>
        <dbReference type="ARBA" id="ARBA00022475"/>
    </source>
</evidence>
<evidence type="ECO:0000313" key="10">
    <source>
        <dbReference type="EMBL" id="SEP44859.1"/>
    </source>
</evidence>
<dbReference type="Pfam" id="PF20730">
    <property type="entry name" value="YetF_N"/>
    <property type="match status" value="1"/>
</dbReference>
<feature type="domain" description="YetF C-terminal" evidence="8">
    <location>
        <begin position="93"/>
        <end position="190"/>
    </location>
</feature>
<dbReference type="RefSeq" id="WP_177173680.1">
    <property type="nucleotide sequence ID" value="NZ_FODY01000033.1"/>
</dbReference>
<dbReference type="EMBL" id="FODY01000033">
    <property type="protein sequence ID" value="SEP44859.1"/>
    <property type="molecule type" value="Genomic_DNA"/>
</dbReference>
<evidence type="ECO:0000256" key="2">
    <source>
        <dbReference type="ARBA" id="ARBA00006448"/>
    </source>
</evidence>
<evidence type="ECO:0000259" key="8">
    <source>
        <dbReference type="Pfam" id="PF04239"/>
    </source>
</evidence>
<feature type="transmembrane region" description="Helical" evidence="7">
    <location>
        <begin position="6"/>
        <end position="26"/>
    </location>
</feature>
<dbReference type="Pfam" id="PF04239">
    <property type="entry name" value="DUF421"/>
    <property type="match status" value="1"/>
</dbReference>
<keyword evidence="11" id="KW-1185">Reference proteome</keyword>
<dbReference type="AlphaFoldDB" id="A0A1H8XYB1"/>
<dbReference type="PANTHER" id="PTHR34582:SF6">
    <property type="entry name" value="UPF0702 TRANSMEMBRANE PROTEIN YCAP"/>
    <property type="match status" value="1"/>
</dbReference>
<reference evidence="10 11" key="1">
    <citation type="submission" date="2016-10" db="EMBL/GenBank/DDBJ databases">
        <authorList>
            <person name="de Groot N.N."/>
        </authorList>
    </citation>
    <scope>NUCLEOTIDE SEQUENCE [LARGE SCALE GENOMIC DNA]</scope>
    <source>
        <strain evidence="10 11">DSM 13305</strain>
    </source>
</reference>
<keyword evidence="4 7" id="KW-0812">Transmembrane</keyword>
<comment type="subcellular location">
    <subcellularLocation>
        <location evidence="1">Cell membrane</location>
        <topology evidence="1">Multi-pass membrane protein</topology>
    </subcellularLocation>
</comment>
<evidence type="ECO:0000256" key="6">
    <source>
        <dbReference type="ARBA" id="ARBA00023136"/>
    </source>
</evidence>
<dbReference type="InterPro" id="IPR048454">
    <property type="entry name" value="YetF_N"/>
</dbReference>
<gene>
    <name evidence="10" type="ORF">SAMN04490178_13337</name>
</gene>
<proteinExistence type="inferred from homology"/>
<keyword evidence="3" id="KW-1003">Cell membrane</keyword>
<comment type="similarity">
    <text evidence="2">Belongs to the UPF0702 family.</text>
</comment>